<evidence type="ECO:0000313" key="2">
    <source>
        <dbReference type="EMBL" id="GGG17696.1"/>
    </source>
</evidence>
<evidence type="ECO:0000256" key="1">
    <source>
        <dbReference type="SAM" id="MobiDB-lite"/>
    </source>
</evidence>
<reference evidence="2" key="1">
    <citation type="journal article" date="2014" name="Int. J. Syst. Evol. Microbiol.">
        <title>Complete genome sequence of Corynebacterium casei LMG S-19264T (=DSM 44701T), isolated from a smear-ripened cheese.</title>
        <authorList>
            <consortium name="US DOE Joint Genome Institute (JGI-PGF)"/>
            <person name="Walter F."/>
            <person name="Albersmeier A."/>
            <person name="Kalinowski J."/>
            <person name="Ruckert C."/>
        </authorList>
    </citation>
    <scope>NUCLEOTIDE SEQUENCE</scope>
    <source>
        <strain evidence="2">CGMCC 1.12987</strain>
    </source>
</reference>
<gene>
    <name evidence="2" type="ORF">GCM10010916_38170</name>
</gene>
<evidence type="ECO:0000313" key="3">
    <source>
        <dbReference type="Proteomes" id="UP000644756"/>
    </source>
</evidence>
<protein>
    <submittedName>
        <fullName evidence="2">Uncharacterized protein</fullName>
    </submittedName>
</protein>
<dbReference type="Proteomes" id="UP000644756">
    <property type="component" value="Unassembled WGS sequence"/>
</dbReference>
<name>A0A917G1J0_9BACL</name>
<accession>A0A917G1J0</accession>
<dbReference type="EMBL" id="BMGR01000014">
    <property type="protein sequence ID" value="GGG17696.1"/>
    <property type="molecule type" value="Genomic_DNA"/>
</dbReference>
<dbReference type="AlphaFoldDB" id="A0A917G1J0"/>
<dbReference type="RefSeq" id="WP_188532669.1">
    <property type="nucleotide sequence ID" value="NZ_BMGR01000014.1"/>
</dbReference>
<proteinExistence type="predicted"/>
<feature type="compositionally biased region" description="Basic and acidic residues" evidence="1">
    <location>
        <begin position="37"/>
        <end position="49"/>
    </location>
</feature>
<feature type="region of interest" description="Disordered" evidence="1">
    <location>
        <begin position="37"/>
        <end position="66"/>
    </location>
</feature>
<sequence length="66" mass="7273">MDWIGIVTQFLSDYGPSINELLRMIEAGLRIRAALRKDKPENEEREAPLKEAPPLPPPATGSSKSA</sequence>
<keyword evidence="3" id="KW-1185">Reference proteome</keyword>
<reference evidence="2" key="2">
    <citation type="submission" date="2020-09" db="EMBL/GenBank/DDBJ databases">
        <authorList>
            <person name="Sun Q."/>
            <person name="Zhou Y."/>
        </authorList>
    </citation>
    <scope>NUCLEOTIDE SEQUENCE</scope>
    <source>
        <strain evidence="2">CGMCC 1.12987</strain>
    </source>
</reference>
<comment type="caution">
    <text evidence="2">The sequence shown here is derived from an EMBL/GenBank/DDBJ whole genome shotgun (WGS) entry which is preliminary data.</text>
</comment>
<organism evidence="2 3">
    <name type="scientific">Paenibacillus abyssi</name>
    <dbReference type="NCBI Taxonomy" id="1340531"/>
    <lineage>
        <taxon>Bacteria</taxon>
        <taxon>Bacillati</taxon>
        <taxon>Bacillota</taxon>
        <taxon>Bacilli</taxon>
        <taxon>Bacillales</taxon>
        <taxon>Paenibacillaceae</taxon>
        <taxon>Paenibacillus</taxon>
    </lineage>
</organism>